<gene>
    <name evidence="6" type="ORF">L9S41_02980</name>
</gene>
<feature type="transmembrane region" description="Helical" evidence="5">
    <location>
        <begin position="176"/>
        <end position="197"/>
    </location>
</feature>
<feature type="transmembrane region" description="Helical" evidence="5">
    <location>
        <begin position="217"/>
        <end position="235"/>
    </location>
</feature>
<feature type="transmembrane region" description="Helical" evidence="5">
    <location>
        <begin position="46"/>
        <end position="67"/>
    </location>
</feature>
<dbReference type="PANTHER" id="PTHR43483:SF3">
    <property type="entry name" value="MEMBRANE TRANSPORTER PROTEIN HI_0806-RELATED"/>
    <property type="match status" value="1"/>
</dbReference>
<name>A0ABY5ZR09_9BACT</name>
<evidence type="ECO:0000256" key="5">
    <source>
        <dbReference type="RuleBase" id="RU363041"/>
    </source>
</evidence>
<comment type="similarity">
    <text evidence="5">Belongs to the 4-toluene sulfonate uptake permease (TSUP) (TC 2.A.102) family.</text>
</comment>
<feature type="transmembrane region" description="Helical" evidence="5">
    <location>
        <begin position="247"/>
        <end position="264"/>
    </location>
</feature>
<evidence type="ECO:0000256" key="2">
    <source>
        <dbReference type="ARBA" id="ARBA00022692"/>
    </source>
</evidence>
<keyword evidence="7" id="KW-1185">Reference proteome</keyword>
<dbReference type="Proteomes" id="UP001060414">
    <property type="component" value="Chromosome"/>
</dbReference>
<evidence type="ECO:0000256" key="3">
    <source>
        <dbReference type="ARBA" id="ARBA00022989"/>
    </source>
</evidence>
<accession>A0ABY5ZR09</accession>
<keyword evidence="2 5" id="KW-0812">Transmembrane</keyword>
<dbReference type="PANTHER" id="PTHR43483">
    <property type="entry name" value="MEMBRANE TRANSPORTER PROTEIN HI_0806-RELATED"/>
    <property type="match status" value="1"/>
</dbReference>
<reference evidence="6" key="1">
    <citation type="journal article" date="2022" name="Environ. Microbiol.">
        <title>Geoalkalibacter halelectricus SAP #1 sp. nov. possessing extracellular electron transfer and mineral#reducing capabilities from a haloalkaline environment.</title>
        <authorList>
            <person name="Yadav S."/>
            <person name="Singh R."/>
            <person name="Sundharam S.S."/>
            <person name="Chaudhary S."/>
            <person name="Krishnamurthi S."/>
            <person name="Patil S.A."/>
        </authorList>
    </citation>
    <scope>NUCLEOTIDE SEQUENCE</scope>
    <source>
        <strain evidence="6">SAP-1</strain>
    </source>
</reference>
<feature type="transmembrane region" description="Helical" evidence="5">
    <location>
        <begin position="6"/>
        <end position="39"/>
    </location>
</feature>
<dbReference type="EMBL" id="CP092109">
    <property type="protein sequence ID" value="UWZ80377.1"/>
    <property type="molecule type" value="Genomic_DNA"/>
</dbReference>
<organism evidence="6 7">
    <name type="scientific">Geoalkalibacter halelectricus</name>
    <dbReference type="NCBI Taxonomy" id="2847045"/>
    <lineage>
        <taxon>Bacteria</taxon>
        <taxon>Pseudomonadati</taxon>
        <taxon>Thermodesulfobacteriota</taxon>
        <taxon>Desulfuromonadia</taxon>
        <taxon>Desulfuromonadales</taxon>
        <taxon>Geoalkalibacteraceae</taxon>
        <taxon>Geoalkalibacter</taxon>
    </lineage>
</organism>
<keyword evidence="5" id="KW-1003">Cell membrane</keyword>
<dbReference type="RefSeq" id="WP_260748734.1">
    <property type="nucleotide sequence ID" value="NZ_CP092109.1"/>
</dbReference>
<proteinExistence type="inferred from homology"/>
<evidence type="ECO:0000256" key="4">
    <source>
        <dbReference type="ARBA" id="ARBA00023136"/>
    </source>
</evidence>
<feature type="transmembrane region" description="Helical" evidence="5">
    <location>
        <begin position="146"/>
        <end position="169"/>
    </location>
</feature>
<evidence type="ECO:0000256" key="1">
    <source>
        <dbReference type="ARBA" id="ARBA00004141"/>
    </source>
</evidence>
<dbReference type="InterPro" id="IPR002781">
    <property type="entry name" value="TM_pro_TauE-like"/>
</dbReference>
<feature type="transmembrane region" description="Helical" evidence="5">
    <location>
        <begin position="106"/>
        <end position="126"/>
    </location>
</feature>
<sequence length="265" mass="27704">MIYWILYLATGAFAGVLAGLLGVGGGIVIVPLLTFVFTAQGLAEGYILHMALGTSLASIMFTSISSFRAHHARGAVDWAVVRTITLGIMTGTFLGSWVAAQFSSRFLAGFFVVFTYTVATQMLFNARPKPSRTLPGRGGMFGVGNLIGGVSSWVGIGGGSLSVPFLAWCNVPIHRAVGTSAAIGFPIAVAGTFGYLLNGLGVPGLPNETIGFIHLPALFGIALASVCTAPLGARLAHSLPVARLKKFFAVFLIIMGTRLLLTLVW</sequence>
<evidence type="ECO:0000313" key="7">
    <source>
        <dbReference type="Proteomes" id="UP001060414"/>
    </source>
</evidence>
<dbReference type="Pfam" id="PF01925">
    <property type="entry name" value="TauE"/>
    <property type="match status" value="1"/>
</dbReference>
<evidence type="ECO:0000313" key="6">
    <source>
        <dbReference type="EMBL" id="UWZ80377.1"/>
    </source>
</evidence>
<keyword evidence="3 5" id="KW-1133">Transmembrane helix</keyword>
<keyword evidence="4 5" id="KW-0472">Membrane</keyword>
<protein>
    <recommendedName>
        <fullName evidence="5">Probable membrane transporter protein</fullName>
    </recommendedName>
</protein>
<feature type="transmembrane region" description="Helical" evidence="5">
    <location>
        <begin position="79"/>
        <end position="99"/>
    </location>
</feature>
<comment type="subcellular location">
    <subcellularLocation>
        <location evidence="5">Cell membrane</location>
        <topology evidence="5">Multi-pass membrane protein</topology>
    </subcellularLocation>
    <subcellularLocation>
        <location evidence="1">Membrane</location>
        <topology evidence="1">Multi-pass membrane protein</topology>
    </subcellularLocation>
</comment>